<name>A0A8V1A8F6_CHICK</name>
<dbReference type="Ensembl" id="ENSGALT00010066185.1">
    <property type="protein sequence ID" value="ENSGALP00010040451.1"/>
    <property type="gene ID" value="ENSGALG00010027296.1"/>
</dbReference>
<dbReference type="OrthoDB" id="9219253at2759"/>
<dbReference type="Proteomes" id="UP000000539">
    <property type="component" value="Chromosome 25"/>
</dbReference>
<reference evidence="1" key="2">
    <citation type="submission" date="2025-08" db="UniProtKB">
        <authorList>
            <consortium name="Ensembl"/>
        </authorList>
    </citation>
    <scope>IDENTIFICATION</scope>
    <source>
        <strain evidence="1">broiler</strain>
    </source>
</reference>
<protein>
    <recommendedName>
        <fullName evidence="3">Epidermal differentiation protein</fullName>
    </recommendedName>
</protein>
<sequence>MASLVGEESTAGYKSFWLRCGPQDSDTAQPSTSSHRPVYPQGLGHLCCTMQYRKGEDNVDVCHDDTTCGCHDGPVSIPDLSPCHDRSSLSHDIEGSCQSVPQGCQPIEPCPPRGCCPAQRSWDCGKPRRRVEVSPVQPVCPPVKIHRRPLQQYRPPLQSEEQGCCKPRRRVEQCPSEEPITLHPLPLQHRCPCIPYCRPPVQHCRPPVQHCRPPVQHCCPTAVPLPQHPGQHQCKQVHILPPFQQKK</sequence>
<reference evidence="1" key="3">
    <citation type="submission" date="2025-09" db="UniProtKB">
        <authorList>
            <consortium name="Ensembl"/>
        </authorList>
    </citation>
    <scope>IDENTIFICATION</scope>
    <source>
        <strain evidence="1">broiler</strain>
    </source>
</reference>
<evidence type="ECO:0000313" key="1">
    <source>
        <dbReference type="Ensembl" id="ENSGALP00010040451.1"/>
    </source>
</evidence>
<evidence type="ECO:0008006" key="3">
    <source>
        <dbReference type="Google" id="ProtNLM"/>
    </source>
</evidence>
<organism evidence="1 2">
    <name type="scientific">Gallus gallus</name>
    <name type="common">Chicken</name>
    <dbReference type="NCBI Taxonomy" id="9031"/>
    <lineage>
        <taxon>Eukaryota</taxon>
        <taxon>Metazoa</taxon>
        <taxon>Chordata</taxon>
        <taxon>Craniata</taxon>
        <taxon>Vertebrata</taxon>
        <taxon>Euteleostomi</taxon>
        <taxon>Archelosauria</taxon>
        <taxon>Archosauria</taxon>
        <taxon>Dinosauria</taxon>
        <taxon>Saurischia</taxon>
        <taxon>Theropoda</taxon>
        <taxon>Coelurosauria</taxon>
        <taxon>Aves</taxon>
        <taxon>Neognathae</taxon>
        <taxon>Galloanserae</taxon>
        <taxon>Galliformes</taxon>
        <taxon>Phasianidae</taxon>
        <taxon>Phasianinae</taxon>
        <taxon>Gallus</taxon>
    </lineage>
</organism>
<proteinExistence type="predicted"/>
<accession>A0A8V1A8F6</accession>
<evidence type="ECO:0000313" key="2">
    <source>
        <dbReference type="Proteomes" id="UP000000539"/>
    </source>
</evidence>
<keyword evidence="2" id="KW-1185">Reference proteome</keyword>
<dbReference type="AlphaFoldDB" id="A0A8V1A8F6"/>
<reference evidence="1" key="1">
    <citation type="submission" date="2020-11" db="EMBL/GenBank/DDBJ databases">
        <title>Gallus gallus (Chicken) genome, bGalGal1, GRCg7b, maternal haplotype autosomes + Z &amp; W.</title>
        <authorList>
            <person name="Warren W."/>
            <person name="Formenti G."/>
            <person name="Fedrigo O."/>
            <person name="Haase B."/>
            <person name="Mountcastle J."/>
            <person name="Balacco J."/>
            <person name="Tracey A."/>
            <person name="Schneider V."/>
            <person name="Okimoto R."/>
            <person name="Cheng H."/>
            <person name="Hawken R."/>
            <person name="Howe K."/>
            <person name="Jarvis E.D."/>
        </authorList>
    </citation>
    <scope>NUCLEOTIDE SEQUENCE [LARGE SCALE GENOMIC DNA]</scope>
    <source>
        <strain evidence="1">Broiler</strain>
    </source>
</reference>
<gene>
    <name evidence="1" type="primary">LOC107055131</name>
</gene>
<dbReference type="GeneTree" id="ENSGT00960000189340"/>